<proteinExistence type="predicted"/>
<accession>A0A9P9GUH6</accession>
<reference evidence="1" key="1">
    <citation type="journal article" date="2021" name="Nat. Commun.">
        <title>Genetic determinants of endophytism in the Arabidopsis root mycobiome.</title>
        <authorList>
            <person name="Mesny F."/>
            <person name="Miyauchi S."/>
            <person name="Thiergart T."/>
            <person name="Pickel B."/>
            <person name="Atanasova L."/>
            <person name="Karlsson M."/>
            <person name="Huettel B."/>
            <person name="Barry K.W."/>
            <person name="Haridas S."/>
            <person name="Chen C."/>
            <person name="Bauer D."/>
            <person name="Andreopoulos W."/>
            <person name="Pangilinan J."/>
            <person name="LaButti K."/>
            <person name="Riley R."/>
            <person name="Lipzen A."/>
            <person name="Clum A."/>
            <person name="Drula E."/>
            <person name="Henrissat B."/>
            <person name="Kohler A."/>
            <person name="Grigoriev I.V."/>
            <person name="Martin F.M."/>
            <person name="Hacquard S."/>
        </authorList>
    </citation>
    <scope>NUCLEOTIDE SEQUENCE</scope>
    <source>
        <strain evidence="1">MPI-CAGE-AT-0023</strain>
    </source>
</reference>
<keyword evidence="2" id="KW-1185">Reference proteome</keyword>
<dbReference type="EMBL" id="JAGMUX010000011">
    <property type="protein sequence ID" value="KAH7244372.1"/>
    <property type="molecule type" value="Genomic_DNA"/>
</dbReference>
<name>A0A9P9GUH6_FUSRE</name>
<sequence length="142" mass="15999">MNPDILGFDNDEDHLTAISPTHQTTLASTALVEDAEVFAIDTCLWLNIYKEEYNKKLATKILGVNTTETVTYYTTRPNALKKGHRVPLLREDPEIAEELKGEYLGTGLMIRCFYQLPHAATIIITYRMGTPSAEIISAIRLR</sequence>
<organism evidence="1 2">
    <name type="scientific">Fusarium redolens</name>
    <dbReference type="NCBI Taxonomy" id="48865"/>
    <lineage>
        <taxon>Eukaryota</taxon>
        <taxon>Fungi</taxon>
        <taxon>Dikarya</taxon>
        <taxon>Ascomycota</taxon>
        <taxon>Pezizomycotina</taxon>
        <taxon>Sordariomycetes</taxon>
        <taxon>Hypocreomycetidae</taxon>
        <taxon>Hypocreales</taxon>
        <taxon>Nectriaceae</taxon>
        <taxon>Fusarium</taxon>
        <taxon>Fusarium redolens species complex</taxon>
    </lineage>
</organism>
<evidence type="ECO:0000313" key="1">
    <source>
        <dbReference type="EMBL" id="KAH7244372.1"/>
    </source>
</evidence>
<protein>
    <submittedName>
        <fullName evidence="1">Uncharacterized protein</fullName>
    </submittedName>
</protein>
<dbReference type="AlphaFoldDB" id="A0A9P9GUH6"/>
<gene>
    <name evidence="1" type="ORF">BKA55DRAFT_541278</name>
</gene>
<comment type="caution">
    <text evidence="1">The sequence shown here is derived from an EMBL/GenBank/DDBJ whole genome shotgun (WGS) entry which is preliminary data.</text>
</comment>
<dbReference type="GeneID" id="70220316"/>
<dbReference type="RefSeq" id="XP_046047595.1">
    <property type="nucleotide sequence ID" value="XM_046190362.1"/>
</dbReference>
<evidence type="ECO:0000313" key="2">
    <source>
        <dbReference type="Proteomes" id="UP000720189"/>
    </source>
</evidence>
<dbReference type="Proteomes" id="UP000720189">
    <property type="component" value="Unassembled WGS sequence"/>
</dbReference>